<feature type="compositionally biased region" description="Acidic residues" evidence="3">
    <location>
        <begin position="296"/>
        <end position="310"/>
    </location>
</feature>
<evidence type="ECO:0000256" key="1">
    <source>
        <dbReference type="ARBA" id="ARBA00010617"/>
    </source>
</evidence>
<accession>A0A401VUL8</accession>
<dbReference type="InterPro" id="IPR036396">
    <property type="entry name" value="Cyt_P450_sf"/>
</dbReference>
<dbReference type="GO" id="GO:0020037">
    <property type="term" value="F:heme binding"/>
    <property type="evidence" value="ECO:0007669"/>
    <property type="project" value="InterPro"/>
</dbReference>
<dbReference type="CDD" id="cd11029">
    <property type="entry name" value="CYP107-like"/>
    <property type="match status" value="1"/>
</dbReference>
<feature type="region of interest" description="Disordered" evidence="3">
    <location>
        <begin position="284"/>
        <end position="333"/>
    </location>
</feature>
<dbReference type="PRINTS" id="PR00359">
    <property type="entry name" value="BP450"/>
</dbReference>
<dbReference type="SUPFAM" id="SSF48264">
    <property type="entry name" value="Cytochrome P450"/>
    <property type="match status" value="1"/>
</dbReference>
<evidence type="ECO:0000313" key="4">
    <source>
        <dbReference type="EMBL" id="GCD40762.1"/>
    </source>
</evidence>
<keyword evidence="2" id="KW-0408">Iron</keyword>
<dbReference type="Pfam" id="PF00067">
    <property type="entry name" value="p450"/>
    <property type="match status" value="2"/>
</dbReference>
<dbReference type="PANTHER" id="PTHR46696:SF1">
    <property type="entry name" value="CYTOCHROME P450 YJIB-RELATED"/>
    <property type="match status" value="1"/>
</dbReference>
<dbReference type="RefSeq" id="WP_125051265.1">
    <property type="nucleotide sequence ID" value="NZ_BHZD01000001.1"/>
</dbReference>
<gene>
    <name evidence="4" type="ORF">GKJPGBOP_00415</name>
</gene>
<dbReference type="GO" id="GO:0005506">
    <property type="term" value="F:iron ion binding"/>
    <property type="evidence" value="ECO:0007669"/>
    <property type="project" value="InterPro"/>
</dbReference>
<keyword evidence="2" id="KW-0560">Oxidoreductase</keyword>
<keyword evidence="5" id="KW-1185">Reference proteome</keyword>
<evidence type="ECO:0000313" key="5">
    <source>
        <dbReference type="Proteomes" id="UP000286746"/>
    </source>
</evidence>
<dbReference type="GO" id="GO:0004497">
    <property type="term" value="F:monooxygenase activity"/>
    <property type="evidence" value="ECO:0007669"/>
    <property type="project" value="UniProtKB-KW"/>
</dbReference>
<dbReference type="EMBL" id="BHZD01000001">
    <property type="protein sequence ID" value="GCD40762.1"/>
    <property type="molecule type" value="Genomic_DNA"/>
</dbReference>
<dbReference type="InterPro" id="IPR001128">
    <property type="entry name" value="Cyt_P450"/>
</dbReference>
<dbReference type="PROSITE" id="PS00086">
    <property type="entry name" value="CYTOCHROME_P450"/>
    <property type="match status" value="1"/>
</dbReference>
<protein>
    <submittedName>
        <fullName evidence="4">Cytochrome P450</fullName>
    </submittedName>
</protein>
<keyword evidence="2" id="KW-0349">Heme</keyword>
<evidence type="ECO:0000256" key="3">
    <source>
        <dbReference type="SAM" id="MobiDB-lite"/>
    </source>
</evidence>
<dbReference type="PRINTS" id="PR00385">
    <property type="entry name" value="P450"/>
</dbReference>
<proteinExistence type="inferred from homology"/>
<name>A0A401VUL8_STREY</name>
<dbReference type="PANTHER" id="PTHR46696">
    <property type="entry name" value="P450, PUTATIVE (EUROFUNG)-RELATED"/>
    <property type="match status" value="1"/>
</dbReference>
<feature type="compositionally biased region" description="Basic and acidic residues" evidence="3">
    <location>
        <begin position="311"/>
        <end position="324"/>
    </location>
</feature>
<dbReference type="InterPro" id="IPR002397">
    <property type="entry name" value="Cyt_P450_B"/>
</dbReference>
<dbReference type="AlphaFoldDB" id="A0A401VUL8"/>
<reference evidence="4 5" key="1">
    <citation type="submission" date="2018-11" db="EMBL/GenBank/DDBJ databases">
        <title>Whole genome sequence of Streptomyces paromomycinus NBRC 15454(T).</title>
        <authorList>
            <person name="Komaki H."/>
            <person name="Tamura T."/>
        </authorList>
    </citation>
    <scope>NUCLEOTIDE SEQUENCE [LARGE SCALE GENOMIC DNA]</scope>
    <source>
        <strain evidence="4 5">NBRC 15454</strain>
    </source>
</reference>
<dbReference type="InterPro" id="IPR017972">
    <property type="entry name" value="Cyt_P450_CS"/>
</dbReference>
<comment type="similarity">
    <text evidence="1 2">Belongs to the cytochrome P450 family.</text>
</comment>
<keyword evidence="2" id="KW-0479">Metal-binding</keyword>
<dbReference type="Proteomes" id="UP000286746">
    <property type="component" value="Unassembled WGS sequence"/>
</dbReference>
<organism evidence="4 5">
    <name type="scientific">Streptomyces paromomycinus</name>
    <name type="common">Streptomyces rimosus subsp. paromomycinus</name>
    <dbReference type="NCBI Taxonomy" id="92743"/>
    <lineage>
        <taxon>Bacteria</taxon>
        <taxon>Bacillati</taxon>
        <taxon>Actinomycetota</taxon>
        <taxon>Actinomycetes</taxon>
        <taxon>Kitasatosporales</taxon>
        <taxon>Streptomycetaceae</taxon>
        <taxon>Streptomyces</taxon>
    </lineage>
</organism>
<comment type="caution">
    <text evidence="4">The sequence shown here is derived from an EMBL/GenBank/DDBJ whole genome shotgun (WGS) entry which is preliminary data.</text>
</comment>
<sequence length="475" mass="50688">MSLTHRSLFPLVPQADPAQEARQLHTEGGLVPVRLPGDVAAWAAVDHTTAQLVLGHPDLTKDAAYWPDLASGRVPDHWELIAVIRGAGMLHAGGDDHRRLRKLASSAFTRAPIAALEGRITEIAGQLLDDLAAADPREPVDLRDRFAYRLPVRVICEVLGVPDTAVSGLRDAFERLVTPQEDGAEDIRVAQAEIHRSLTALIATKRAAPGDDLTSALIQARDDGDRLSEEELVETLFLILIAGHETTLNLISSAVHALLEHPEKLAHVREAARGGSGGGTCPYAHGGGRGVRTDAGADDGSADTDAEADDTGVKADDTGVKADDMDTGMDTDIADPDDGIWTALVDETLRFSSPVRHALMRYAVEDVDIAGVRVARGEPVLAGLFAAGRDPGRHTEPDVFDPARPTRRDHLAFGHGAHYCLGARLARLEARIALAALFTRYPDLEAAGTPERLASISVQGVRALPVRLNAGRPRG</sequence>
<keyword evidence="2" id="KW-0503">Monooxygenase</keyword>
<dbReference type="GO" id="GO:0016705">
    <property type="term" value="F:oxidoreductase activity, acting on paired donors, with incorporation or reduction of molecular oxygen"/>
    <property type="evidence" value="ECO:0007669"/>
    <property type="project" value="InterPro"/>
</dbReference>
<evidence type="ECO:0000256" key="2">
    <source>
        <dbReference type="RuleBase" id="RU000461"/>
    </source>
</evidence>
<dbReference type="Gene3D" id="1.10.630.10">
    <property type="entry name" value="Cytochrome P450"/>
    <property type="match status" value="1"/>
</dbReference>